<gene>
    <name evidence="3" type="ORF">HNO51_12140</name>
</gene>
<dbReference type="SMART" id="SM00052">
    <property type="entry name" value="EAL"/>
    <property type="match status" value="1"/>
</dbReference>
<keyword evidence="1" id="KW-1133">Transmembrane helix</keyword>
<dbReference type="Pfam" id="PF00497">
    <property type="entry name" value="SBP_bac_3"/>
    <property type="match status" value="1"/>
</dbReference>
<name>A0ABX7W6P9_9GAMM</name>
<dbReference type="SUPFAM" id="SSF53850">
    <property type="entry name" value="Periplasmic binding protein-like II"/>
    <property type="match status" value="1"/>
</dbReference>
<dbReference type="SMART" id="SM00062">
    <property type="entry name" value="PBPb"/>
    <property type="match status" value="1"/>
</dbReference>
<dbReference type="SUPFAM" id="SSF141868">
    <property type="entry name" value="EAL domain-like"/>
    <property type="match status" value="1"/>
</dbReference>
<evidence type="ECO:0000256" key="1">
    <source>
        <dbReference type="SAM" id="Phobius"/>
    </source>
</evidence>
<dbReference type="CDD" id="cd01948">
    <property type="entry name" value="EAL"/>
    <property type="match status" value="1"/>
</dbReference>
<evidence type="ECO:0000313" key="4">
    <source>
        <dbReference type="Proteomes" id="UP000671868"/>
    </source>
</evidence>
<dbReference type="InterPro" id="IPR000160">
    <property type="entry name" value="GGDEF_dom"/>
</dbReference>
<dbReference type="PANTHER" id="PTHR33121">
    <property type="entry name" value="CYCLIC DI-GMP PHOSPHODIESTERASE PDEF"/>
    <property type="match status" value="1"/>
</dbReference>
<dbReference type="Pfam" id="PF00990">
    <property type="entry name" value="GGDEF"/>
    <property type="match status" value="1"/>
</dbReference>
<sequence length="749" mass="84603">MQLANAEANIALALALAAGLLMLVFPLRDTMGQSEPEHDQLVFAGSATYPPFQWLDRHGQAKGFVIDLQESMAHHAGIDAEHRLMEWDSALQEVQDGRADAIALFAAEERAPFLDFTEPFYYLFHGIFSHDDGEHFSSLAALEGHRAAVVSGSHAEARLAEEHPDIPLVPVATEYDCLRAVQARQAEACIEASLTSMRHAAEMNVRQSSPPFWPQPYVFGVRKGNTAMLAWLEHQLAVVMADGTFNDIYQQWRPELEWRKPSIIDSLRTYAWAVAVLLFMALLGFMFSWYLKRQVSLRTRLLSQELKARSRLEEELRYQAEHDTLTGLPSRTRFIESLDRRLQEQPNWEPTVILLRLLSLEQLTSMFGYRFGHELLLISFARHLESLDFAQVSHLGSGVFAILRQHDISHDDLAQRVNDSLVVDTISIDVQVAMGICEGRTKRDECNGSEAEELVRRAMTAYSAAAGSGQAWRIYSPDLEPDPNDLILLRDFRRHGTRDMYLLYQPKLDLASGYVRGAEALVRWQHPQLGNVSPAHFIPLLEETGLVTRLTYWVMEEAIQAVERCQEHDEDFSLSVNISSRDLMEGSTLIDFIKTRSFAYRKQALCLEITETGVIHDQRHAQKVIEQLHDENISCAVDDFGTGYASLSYLSAFSVDEVKLDRSFISNMLENRRHRTIIASTIALAHELGLKVTAEGVEDAATLRELAGLGCDMAQGYVISKPIAERDLHQLIGHRYFSETLLQEKVSPD</sequence>
<evidence type="ECO:0000259" key="2">
    <source>
        <dbReference type="PROSITE" id="PS50883"/>
    </source>
</evidence>
<dbReference type="SMART" id="SM00267">
    <property type="entry name" value="GGDEF"/>
    <property type="match status" value="1"/>
</dbReference>
<dbReference type="InterPro" id="IPR035919">
    <property type="entry name" value="EAL_sf"/>
</dbReference>
<dbReference type="CDD" id="cd13704">
    <property type="entry name" value="PBP2_HisK"/>
    <property type="match status" value="1"/>
</dbReference>
<accession>A0ABX7W6P9</accession>
<dbReference type="InterPro" id="IPR001633">
    <property type="entry name" value="EAL_dom"/>
</dbReference>
<dbReference type="Gene3D" id="3.40.190.10">
    <property type="entry name" value="Periplasmic binding protein-like II"/>
    <property type="match status" value="2"/>
</dbReference>
<reference evidence="3 4" key="1">
    <citation type="journal article" date="2021" name="Front. Microbiol.">
        <title>Aerobic Denitrification and Heterotrophic Sulfur Oxidation in the Genus Halomonas Revealed by Six Novel Species Characterizations and Genome-Based Analysis.</title>
        <authorList>
            <person name="Wang L."/>
            <person name="Shao Z."/>
        </authorList>
    </citation>
    <scope>NUCLEOTIDE SEQUENCE [LARGE SCALE GENOMIC DNA]</scope>
    <source>
        <strain evidence="3 4">MCCC 1A11059</strain>
    </source>
</reference>
<dbReference type="EMBL" id="CP053381">
    <property type="protein sequence ID" value="QTP55367.1"/>
    <property type="molecule type" value="Genomic_DNA"/>
</dbReference>
<keyword evidence="1" id="KW-0472">Membrane</keyword>
<dbReference type="Proteomes" id="UP000671868">
    <property type="component" value="Chromosome"/>
</dbReference>
<dbReference type="Gene3D" id="3.20.20.450">
    <property type="entry name" value="EAL domain"/>
    <property type="match status" value="1"/>
</dbReference>
<dbReference type="PROSITE" id="PS50883">
    <property type="entry name" value="EAL"/>
    <property type="match status" value="1"/>
</dbReference>
<dbReference type="InterPro" id="IPR050706">
    <property type="entry name" value="Cyclic-di-GMP_PDE-like"/>
</dbReference>
<proteinExistence type="predicted"/>
<dbReference type="SUPFAM" id="SSF55073">
    <property type="entry name" value="Nucleotide cyclase"/>
    <property type="match status" value="1"/>
</dbReference>
<evidence type="ECO:0000313" key="3">
    <source>
        <dbReference type="EMBL" id="QTP55367.1"/>
    </source>
</evidence>
<feature type="domain" description="EAL" evidence="2">
    <location>
        <begin position="482"/>
        <end position="736"/>
    </location>
</feature>
<protein>
    <submittedName>
        <fullName evidence="3">EAL domain-containing protein</fullName>
    </submittedName>
</protein>
<dbReference type="PANTHER" id="PTHR33121:SF70">
    <property type="entry name" value="SIGNALING PROTEIN YKOW"/>
    <property type="match status" value="1"/>
</dbReference>
<organism evidence="3 4">
    <name type="scientific">Billgrantia sulfidoxydans</name>
    <dbReference type="NCBI Taxonomy" id="2733484"/>
    <lineage>
        <taxon>Bacteria</taxon>
        <taxon>Pseudomonadati</taxon>
        <taxon>Pseudomonadota</taxon>
        <taxon>Gammaproteobacteria</taxon>
        <taxon>Oceanospirillales</taxon>
        <taxon>Halomonadaceae</taxon>
        <taxon>Billgrantia</taxon>
    </lineage>
</organism>
<dbReference type="Pfam" id="PF00563">
    <property type="entry name" value="EAL"/>
    <property type="match status" value="1"/>
</dbReference>
<dbReference type="InterPro" id="IPR043128">
    <property type="entry name" value="Rev_trsase/Diguanyl_cyclase"/>
</dbReference>
<feature type="transmembrane region" description="Helical" evidence="1">
    <location>
        <begin position="270"/>
        <end position="291"/>
    </location>
</feature>
<dbReference type="InterPro" id="IPR001638">
    <property type="entry name" value="Solute-binding_3/MltF_N"/>
</dbReference>
<dbReference type="Gene3D" id="3.30.70.270">
    <property type="match status" value="1"/>
</dbReference>
<dbReference type="InterPro" id="IPR029787">
    <property type="entry name" value="Nucleotide_cyclase"/>
</dbReference>
<keyword evidence="4" id="KW-1185">Reference proteome</keyword>
<keyword evidence="1" id="KW-0812">Transmembrane</keyword>
<dbReference type="RefSeq" id="WP_209537542.1">
    <property type="nucleotide sequence ID" value="NZ_CP053381.1"/>
</dbReference>